<organism evidence="2 3">
    <name type="scientific">Aspergillus sydowii CBS 593.65</name>
    <dbReference type="NCBI Taxonomy" id="1036612"/>
    <lineage>
        <taxon>Eukaryota</taxon>
        <taxon>Fungi</taxon>
        <taxon>Dikarya</taxon>
        <taxon>Ascomycota</taxon>
        <taxon>Pezizomycotina</taxon>
        <taxon>Eurotiomycetes</taxon>
        <taxon>Eurotiomycetidae</taxon>
        <taxon>Eurotiales</taxon>
        <taxon>Aspergillaceae</taxon>
        <taxon>Aspergillus</taxon>
        <taxon>Aspergillus subgen. Nidulantes</taxon>
    </lineage>
</organism>
<gene>
    <name evidence="2" type="ORF">ASPSYDRAFT_42269</name>
</gene>
<dbReference type="EMBL" id="KV878584">
    <property type="protein sequence ID" value="OJJ60522.1"/>
    <property type="molecule type" value="Genomic_DNA"/>
</dbReference>
<keyword evidence="1" id="KW-0812">Transmembrane</keyword>
<evidence type="ECO:0000313" key="2">
    <source>
        <dbReference type="EMBL" id="OJJ60522.1"/>
    </source>
</evidence>
<proteinExistence type="predicted"/>
<reference evidence="3" key="1">
    <citation type="journal article" date="2017" name="Genome Biol.">
        <title>Comparative genomics reveals high biological diversity and specific adaptations in the industrially and medically important fungal genus Aspergillus.</title>
        <authorList>
            <person name="de Vries R.P."/>
            <person name="Riley R."/>
            <person name="Wiebenga A."/>
            <person name="Aguilar-Osorio G."/>
            <person name="Amillis S."/>
            <person name="Uchima C.A."/>
            <person name="Anderluh G."/>
            <person name="Asadollahi M."/>
            <person name="Askin M."/>
            <person name="Barry K."/>
            <person name="Battaglia E."/>
            <person name="Bayram O."/>
            <person name="Benocci T."/>
            <person name="Braus-Stromeyer S.A."/>
            <person name="Caldana C."/>
            <person name="Canovas D."/>
            <person name="Cerqueira G.C."/>
            <person name="Chen F."/>
            <person name="Chen W."/>
            <person name="Choi C."/>
            <person name="Clum A."/>
            <person name="Dos Santos R.A."/>
            <person name="Damasio A.R."/>
            <person name="Diallinas G."/>
            <person name="Emri T."/>
            <person name="Fekete E."/>
            <person name="Flipphi M."/>
            <person name="Freyberg S."/>
            <person name="Gallo A."/>
            <person name="Gournas C."/>
            <person name="Habgood R."/>
            <person name="Hainaut M."/>
            <person name="Harispe M.L."/>
            <person name="Henrissat B."/>
            <person name="Hilden K.S."/>
            <person name="Hope R."/>
            <person name="Hossain A."/>
            <person name="Karabika E."/>
            <person name="Karaffa L."/>
            <person name="Karanyi Z."/>
            <person name="Krasevec N."/>
            <person name="Kuo A."/>
            <person name="Kusch H."/>
            <person name="LaButti K."/>
            <person name="Lagendijk E.L."/>
            <person name="Lapidus A."/>
            <person name="Levasseur A."/>
            <person name="Lindquist E."/>
            <person name="Lipzen A."/>
            <person name="Logrieco A.F."/>
            <person name="MacCabe A."/>
            <person name="Maekelae M.R."/>
            <person name="Malavazi I."/>
            <person name="Melin P."/>
            <person name="Meyer V."/>
            <person name="Mielnichuk N."/>
            <person name="Miskei M."/>
            <person name="Molnar A.P."/>
            <person name="Mule G."/>
            <person name="Ngan C.Y."/>
            <person name="Orejas M."/>
            <person name="Orosz E."/>
            <person name="Ouedraogo J.P."/>
            <person name="Overkamp K.M."/>
            <person name="Park H.-S."/>
            <person name="Perrone G."/>
            <person name="Piumi F."/>
            <person name="Punt P.J."/>
            <person name="Ram A.F."/>
            <person name="Ramon A."/>
            <person name="Rauscher S."/>
            <person name="Record E."/>
            <person name="Riano-Pachon D.M."/>
            <person name="Robert V."/>
            <person name="Roehrig J."/>
            <person name="Ruller R."/>
            <person name="Salamov A."/>
            <person name="Salih N.S."/>
            <person name="Samson R.A."/>
            <person name="Sandor E."/>
            <person name="Sanguinetti M."/>
            <person name="Schuetze T."/>
            <person name="Sepcic K."/>
            <person name="Shelest E."/>
            <person name="Sherlock G."/>
            <person name="Sophianopoulou V."/>
            <person name="Squina F.M."/>
            <person name="Sun H."/>
            <person name="Susca A."/>
            <person name="Todd R.B."/>
            <person name="Tsang A."/>
            <person name="Unkles S.E."/>
            <person name="van de Wiele N."/>
            <person name="van Rossen-Uffink D."/>
            <person name="Oliveira J.V."/>
            <person name="Vesth T.C."/>
            <person name="Visser J."/>
            <person name="Yu J.-H."/>
            <person name="Zhou M."/>
            <person name="Andersen M.R."/>
            <person name="Archer D.B."/>
            <person name="Baker S.E."/>
            <person name="Benoit I."/>
            <person name="Brakhage A.A."/>
            <person name="Braus G.H."/>
            <person name="Fischer R."/>
            <person name="Frisvad J.C."/>
            <person name="Goldman G.H."/>
            <person name="Houbraken J."/>
            <person name="Oakley B."/>
            <person name="Pocsi I."/>
            <person name="Scazzocchio C."/>
            <person name="Seiboth B."/>
            <person name="vanKuyk P.A."/>
            <person name="Wortman J."/>
            <person name="Dyer P.S."/>
            <person name="Grigoriev I.V."/>
        </authorList>
    </citation>
    <scope>NUCLEOTIDE SEQUENCE [LARGE SCALE GENOMIC DNA]</scope>
    <source>
        <strain evidence="3">CBS 593.65</strain>
    </source>
</reference>
<evidence type="ECO:0000256" key="1">
    <source>
        <dbReference type="SAM" id="Phobius"/>
    </source>
</evidence>
<protein>
    <submittedName>
        <fullName evidence="2">Uncharacterized protein</fullName>
    </submittedName>
</protein>
<sequence length="85" mass="9696">MDRSVSGYIIPTVISSILFCVGVVSDEQGEANLLALSLFYLLLITRRPGKQKRHRYRTYSADIIYFILIFVLVNQTSNHKIFSQG</sequence>
<dbReference type="VEuPathDB" id="FungiDB:ASPSYDRAFT_42269"/>
<feature type="transmembrane region" description="Helical" evidence="1">
    <location>
        <begin position="31"/>
        <end position="47"/>
    </location>
</feature>
<dbReference type="AlphaFoldDB" id="A0A1L9TMA1"/>
<dbReference type="RefSeq" id="XP_040704328.1">
    <property type="nucleotide sequence ID" value="XM_040846440.1"/>
</dbReference>
<evidence type="ECO:0000313" key="3">
    <source>
        <dbReference type="Proteomes" id="UP000184356"/>
    </source>
</evidence>
<feature type="non-terminal residue" evidence="2">
    <location>
        <position position="85"/>
    </location>
</feature>
<keyword evidence="1" id="KW-1133">Transmembrane helix</keyword>
<name>A0A1L9TMA1_9EURO</name>
<accession>A0A1L9TMA1</accession>
<keyword evidence="1" id="KW-0472">Membrane</keyword>
<feature type="transmembrane region" description="Helical" evidence="1">
    <location>
        <begin position="59"/>
        <end position="77"/>
    </location>
</feature>
<keyword evidence="3" id="KW-1185">Reference proteome</keyword>
<dbReference type="Proteomes" id="UP000184356">
    <property type="component" value="Unassembled WGS sequence"/>
</dbReference>
<feature type="transmembrane region" description="Helical" evidence="1">
    <location>
        <begin position="7"/>
        <end position="25"/>
    </location>
</feature>
<dbReference type="GeneID" id="63762513"/>